<evidence type="ECO:0000313" key="1">
    <source>
        <dbReference type="EMBL" id="TLS46480.1"/>
    </source>
</evidence>
<dbReference type="RefSeq" id="WP_138044609.1">
    <property type="nucleotide sequence ID" value="NZ_VBZC01000008.1"/>
</dbReference>
<comment type="caution">
    <text evidence="1">The sequence shown here is derived from an EMBL/GenBank/DDBJ whole genome shotgun (WGS) entry which is preliminary data.</text>
</comment>
<protein>
    <submittedName>
        <fullName evidence="1">Uncharacterized protein</fullName>
    </submittedName>
</protein>
<sequence length="84" mass="8381">MARYLRRGSRRCRGRSVPAAFAPFLASTASGAGVLVTAYLLIGAVAAGMSAGILLSRLAGGTLLSPRCSSPPSSDAPASDSLAT</sequence>
<reference evidence="1 2" key="1">
    <citation type="submission" date="2019-05" db="EMBL/GenBank/DDBJ databases">
        <title>Streptomyces sp. NEAU-C151, a novel actinomycete isolated from soil.</title>
        <authorList>
            <person name="Han L."/>
            <person name="Jiang H."/>
        </authorList>
    </citation>
    <scope>NUCLEOTIDE SEQUENCE [LARGE SCALE GENOMIC DNA]</scope>
    <source>
        <strain evidence="1 2">NEAU-C151</strain>
    </source>
</reference>
<keyword evidence="2" id="KW-1185">Reference proteome</keyword>
<name>A0A5R9FX15_9ACTN</name>
<proteinExistence type="predicted"/>
<dbReference type="Proteomes" id="UP000305906">
    <property type="component" value="Unassembled WGS sequence"/>
</dbReference>
<organism evidence="1 2">
    <name type="scientific">Streptomyces montanus</name>
    <dbReference type="NCBI Taxonomy" id="2580423"/>
    <lineage>
        <taxon>Bacteria</taxon>
        <taxon>Bacillati</taxon>
        <taxon>Actinomycetota</taxon>
        <taxon>Actinomycetes</taxon>
        <taxon>Kitasatosporales</taxon>
        <taxon>Streptomycetaceae</taxon>
        <taxon>Streptomyces</taxon>
    </lineage>
</organism>
<gene>
    <name evidence="1" type="ORF">FE633_09205</name>
</gene>
<accession>A0A5R9FX15</accession>
<dbReference type="AlphaFoldDB" id="A0A5R9FX15"/>
<dbReference type="EMBL" id="VBZC01000008">
    <property type="protein sequence ID" value="TLS46480.1"/>
    <property type="molecule type" value="Genomic_DNA"/>
</dbReference>
<evidence type="ECO:0000313" key="2">
    <source>
        <dbReference type="Proteomes" id="UP000305906"/>
    </source>
</evidence>